<name>A0AAV2EZ42_9ROSI</name>
<dbReference type="Proteomes" id="UP001497516">
    <property type="component" value="Chromosome 5"/>
</dbReference>
<sequence length="151" mass="16467">MTRSPSLGKKLLYNIKVPAAAVTAAVLLLVTISLGRITTAQDMNFLCNPVRYALGDRRRPCVYSLLTLMYQLSDPPAPGEWYGSFDCDGGRYTLYGYRRADKGADGGAAGLECLRKARDILRTGKCAGRMGGRAVGEGCYMRHEAYPFTEG</sequence>
<evidence type="ECO:0000259" key="1">
    <source>
        <dbReference type="PROSITE" id="PS51473"/>
    </source>
</evidence>
<reference evidence="2 3" key="1">
    <citation type="submission" date="2024-04" db="EMBL/GenBank/DDBJ databases">
        <authorList>
            <person name="Fracassetti M."/>
        </authorList>
    </citation>
    <scope>NUCLEOTIDE SEQUENCE [LARGE SCALE GENOMIC DNA]</scope>
</reference>
<dbReference type="AlphaFoldDB" id="A0AAV2EZ42"/>
<organism evidence="2 3">
    <name type="scientific">Linum trigynum</name>
    <dbReference type="NCBI Taxonomy" id="586398"/>
    <lineage>
        <taxon>Eukaryota</taxon>
        <taxon>Viridiplantae</taxon>
        <taxon>Streptophyta</taxon>
        <taxon>Embryophyta</taxon>
        <taxon>Tracheophyta</taxon>
        <taxon>Spermatophyta</taxon>
        <taxon>Magnoliopsida</taxon>
        <taxon>eudicotyledons</taxon>
        <taxon>Gunneridae</taxon>
        <taxon>Pentapetalae</taxon>
        <taxon>rosids</taxon>
        <taxon>fabids</taxon>
        <taxon>Malpighiales</taxon>
        <taxon>Linaceae</taxon>
        <taxon>Linum</taxon>
    </lineage>
</organism>
<feature type="domain" description="Gnk2-homologous" evidence="1">
    <location>
        <begin position="40"/>
        <end position="148"/>
    </location>
</feature>
<evidence type="ECO:0000313" key="2">
    <source>
        <dbReference type="EMBL" id="CAL1391044.1"/>
    </source>
</evidence>
<accession>A0AAV2EZ42</accession>
<dbReference type="InterPro" id="IPR002902">
    <property type="entry name" value="GNK2"/>
</dbReference>
<protein>
    <recommendedName>
        <fullName evidence="1">Gnk2-homologous domain-containing protein</fullName>
    </recommendedName>
</protein>
<dbReference type="PROSITE" id="PS51473">
    <property type="entry name" value="GNK2"/>
    <property type="match status" value="1"/>
</dbReference>
<evidence type="ECO:0000313" key="3">
    <source>
        <dbReference type="Proteomes" id="UP001497516"/>
    </source>
</evidence>
<gene>
    <name evidence="2" type="ORF">LTRI10_LOCUS31791</name>
</gene>
<proteinExistence type="predicted"/>
<dbReference type="EMBL" id="OZ034818">
    <property type="protein sequence ID" value="CAL1391044.1"/>
    <property type="molecule type" value="Genomic_DNA"/>
</dbReference>
<keyword evidence="3" id="KW-1185">Reference proteome</keyword>